<evidence type="ECO:0000313" key="2">
    <source>
        <dbReference type="EMBL" id="KAF5383352.1"/>
    </source>
</evidence>
<keyword evidence="1" id="KW-0812">Transmembrane</keyword>
<organism evidence="2 3">
    <name type="scientific">Collybiopsis confluens</name>
    <dbReference type="NCBI Taxonomy" id="2823264"/>
    <lineage>
        <taxon>Eukaryota</taxon>
        <taxon>Fungi</taxon>
        <taxon>Dikarya</taxon>
        <taxon>Basidiomycota</taxon>
        <taxon>Agaricomycotina</taxon>
        <taxon>Agaricomycetes</taxon>
        <taxon>Agaricomycetidae</taxon>
        <taxon>Agaricales</taxon>
        <taxon>Marasmiineae</taxon>
        <taxon>Omphalotaceae</taxon>
        <taxon>Collybiopsis</taxon>
    </lineage>
</organism>
<keyword evidence="1" id="KW-0472">Membrane</keyword>
<dbReference type="EMBL" id="JAACJN010000048">
    <property type="protein sequence ID" value="KAF5383352.1"/>
    <property type="molecule type" value="Genomic_DNA"/>
</dbReference>
<gene>
    <name evidence="2" type="ORF">D9757_008373</name>
</gene>
<proteinExistence type="predicted"/>
<reference evidence="2 3" key="1">
    <citation type="journal article" date="2020" name="ISME J.">
        <title>Uncovering the hidden diversity of litter-decomposition mechanisms in mushroom-forming fungi.</title>
        <authorList>
            <person name="Floudas D."/>
            <person name="Bentzer J."/>
            <person name="Ahren D."/>
            <person name="Johansson T."/>
            <person name="Persson P."/>
            <person name="Tunlid A."/>
        </authorList>
    </citation>
    <scope>NUCLEOTIDE SEQUENCE [LARGE SCALE GENOMIC DNA]</scope>
    <source>
        <strain evidence="2 3">CBS 406.79</strain>
    </source>
</reference>
<keyword evidence="3" id="KW-1185">Reference proteome</keyword>
<dbReference type="AlphaFoldDB" id="A0A8H5HHA5"/>
<sequence>MCSQAPGMVAKSAGNATVLIDNATFAEQAVQPLEIIHSEQHPDSRYFEFLNFKSVAAITFGLAGRMVKAATAEKSFGPPLLLAAHAEKVKTVGSVVLGFSLAYAVGTLVINLVLIALIVCLLPVIDTLELLPVTAQTMGIAPTLIMVRMDLSASVESISTKEENV</sequence>
<feature type="transmembrane region" description="Helical" evidence="1">
    <location>
        <begin position="95"/>
        <end position="124"/>
    </location>
</feature>
<comment type="caution">
    <text evidence="2">The sequence shown here is derived from an EMBL/GenBank/DDBJ whole genome shotgun (WGS) entry which is preliminary data.</text>
</comment>
<dbReference type="Proteomes" id="UP000518752">
    <property type="component" value="Unassembled WGS sequence"/>
</dbReference>
<name>A0A8H5HHA5_9AGAR</name>
<evidence type="ECO:0000313" key="3">
    <source>
        <dbReference type="Proteomes" id="UP000518752"/>
    </source>
</evidence>
<keyword evidence="1" id="KW-1133">Transmembrane helix</keyword>
<protein>
    <submittedName>
        <fullName evidence="2">Uncharacterized protein</fullName>
    </submittedName>
</protein>
<evidence type="ECO:0000256" key="1">
    <source>
        <dbReference type="SAM" id="Phobius"/>
    </source>
</evidence>
<accession>A0A8H5HHA5</accession>